<feature type="transmembrane region" description="Helical" evidence="8">
    <location>
        <begin position="53"/>
        <end position="73"/>
    </location>
</feature>
<dbReference type="AlphaFoldDB" id="A0A1I7KYU2"/>
<dbReference type="GO" id="GO:0005886">
    <property type="term" value="C:plasma membrane"/>
    <property type="evidence" value="ECO:0007669"/>
    <property type="project" value="UniProtKB-SubCell"/>
</dbReference>
<feature type="transmembrane region" description="Helical" evidence="8">
    <location>
        <begin position="142"/>
        <end position="160"/>
    </location>
</feature>
<dbReference type="PANTHER" id="PTHR23502:SF132">
    <property type="entry name" value="POLYAMINE TRANSPORTER 2-RELATED"/>
    <property type="match status" value="1"/>
</dbReference>
<reference evidence="11" key="1">
    <citation type="submission" date="2016-10" db="EMBL/GenBank/DDBJ databases">
        <authorList>
            <person name="Varghese N."/>
        </authorList>
    </citation>
    <scope>NUCLEOTIDE SEQUENCE [LARGE SCALE GENOMIC DNA]</scope>
    <source>
        <strain evidence="11">DSM 17980</strain>
    </source>
</reference>
<evidence type="ECO:0000256" key="5">
    <source>
        <dbReference type="ARBA" id="ARBA00022692"/>
    </source>
</evidence>
<keyword evidence="7 8" id="KW-0472">Membrane</keyword>
<evidence type="ECO:0000256" key="1">
    <source>
        <dbReference type="ARBA" id="ARBA00004651"/>
    </source>
</evidence>
<feature type="transmembrane region" description="Helical" evidence="8">
    <location>
        <begin position="222"/>
        <end position="240"/>
    </location>
</feature>
<feature type="transmembrane region" description="Helical" evidence="8">
    <location>
        <begin position="320"/>
        <end position="339"/>
    </location>
</feature>
<name>A0A1I7KYU2_9BACL</name>
<keyword evidence="4 8" id="KW-1003">Cell membrane</keyword>
<evidence type="ECO:0000313" key="10">
    <source>
        <dbReference type="EMBL" id="SFV02682.1"/>
    </source>
</evidence>
<evidence type="ECO:0000313" key="11">
    <source>
        <dbReference type="Proteomes" id="UP000183508"/>
    </source>
</evidence>
<keyword evidence="3 8" id="KW-0813">Transport</keyword>
<dbReference type="CDD" id="cd17320">
    <property type="entry name" value="MFS_MdfA_MDR_like"/>
    <property type="match status" value="1"/>
</dbReference>
<feature type="transmembrane region" description="Helical" evidence="8">
    <location>
        <begin position="351"/>
        <end position="370"/>
    </location>
</feature>
<dbReference type="NCBIfam" id="TIGR00710">
    <property type="entry name" value="efflux_Bcr_CflA"/>
    <property type="match status" value="1"/>
</dbReference>
<dbReference type="GO" id="GO:1990961">
    <property type="term" value="P:xenobiotic detoxification by transmembrane export across the plasma membrane"/>
    <property type="evidence" value="ECO:0007669"/>
    <property type="project" value="InterPro"/>
</dbReference>
<dbReference type="SUPFAM" id="SSF103473">
    <property type="entry name" value="MFS general substrate transporter"/>
    <property type="match status" value="1"/>
</dbReference>
<keyword evidence="11" id="KW-1185">Reference proteome</keyword>
<dbReference type="STRING" id="392015.SAMN05421543_12146"/>
<feature type="transmembrane region" description="Helical" evidence="8">
    <location>
        <begin position="376"/>
        <end position="397"/>
    </location>
</feature>
<dbReference type="InterPro" id="IPR011701">
    <property type="entry name" value="MFS"/>
</dbReference>
<dbReference type="InterPro" id="IPR004812">
    <property type="entry name" value="Efflux_drug-R_Bcr/CmlA"/>
</dbReference>
<feature type="transmembrane region" description="Helical" evidence="8">
    <location>
        <begin position="289"/>
        <end position="314"/>
    </location>
</feature>
<dbReference type="RefSeq" id="WP_074955332.1">
    <property type="nucleotide sequence ID" value="NZ_FPBV01000021.1"/>
</dbReference>
<evidence type="ECO:0000259" key="9">
    <source>
        <dbReference type="PROSITE" id="PS50850"/>
    </source>
</evidence>
<comment type="similarity">
    <text evidence="2 8">Belongs to the major facilitator superfamily. Bcr/CmlA family.</text>
</comment>
<dbReference type="PANTHER" id="PTHR23502">
    <property type="entry name" value="MAJOR FACILITATOR SUPERFAMILY"/>
    <property type="match status" value="1"/>
</dbReference>
<dbReference type="eggNOG" id="COG2814">
    <property type="taxonomic scope" value="Bacteria"/>
</dbReference>
<dbReference type="EMBL" id="FPBV01000021">
    <property type="protein sequence ID" value="SFV02682.1"/>
    <property type="molecule type" value="Genomic_DNA"/>
</dbReference>
<dbReference type="Pfam" id="PF07690">
    <property type="entry name" value="MFS_1"/>
    <property type="match status" value="1"/>
</dbReference>
<dbReference type="InterPro" id="IPR036259">
    <property type="entry name" value="MFS_trans_sf"/>
</dbReference>
<dbReference type="FunFam" id="1.20.1720.10:FF:000005">
    <property type="entry name" value="Bcr/CflA family efflux transporter"/>
    <property type="match status" value="1"/>
</dbReference>
<dbReference type="InterPro" id="IPR001958">
    <property type="entry name" value="Tet-R_TetA/multi-R_MdtG-like"/>
</dbReference>
<evidence type="ECO:0000256" key="8">
    <source>
        <dbReference type="RuleBase" id="RU365088"/>
    </source>
</evidence>
<feature type="transmembrane region" description="Helical" evidence="8">
    <location>
        <begin position="172"/>
        <end position="192"/>
    </location>
</feature>
<evidence type="ECO:0000256" key="4">
    <source>
        <dbReference type="ARBA" id="ARBA00022475"/>
    </source>
</evidence>
<accession>A0A1I7KYU2</accession>
<feature type="transmembrane region" description="Helical" evidence="8">
    <location>
        <begin position="16"/>
        <end position="33"/>
    </location>
</feature>
<evidence type="ECO:0000256" key="2">
    <source>
        <dbReference type="ARBA" id="ARBA00006236"/>
    </source>
</evidence>
<protein>
    <recommendedName>
        <fullName evidence="8">Bcr/CflA family efflux transporter</fullName>
    </recommendedName>
</protein>
<evidence type="ECO:0000256" key="6">
    <source>
        <dbReference type="ARBA" id="ARBA00022989"/>
    </source>
</evidence>
<feature type="transmembrane region" description="Helical" evidence="8">
    <location>
        <begin position="85"/>
        <end position="106"/>
    </location>
</feature>
<dbReference type="PRINTS" id="PR01035">
    <property type="entry name" value="TCRTETA"/>
</dbReference>
<sequence>MTETVPMAAPGGARRVWMAVVLGLLTAVAPLSMDMYLPALPALVNDFRTQQSLVQLTLTACLLGMALGQLLGGPVSDARGRRRPLLMGLGVYVLASALCAVTPSIWGLLALRFVQGFSGATGIVIARAIARDHYAGHHLTQFFAMLMLVNGAAPVLAPIVGGQLLRVTSWRGVFVVLAVLGALMWLAVALGLPESLPPQRRLTGGLRKTVGVMGRLAGDRTFMGFVLAQSLVYAGMFAYIGGSPFVLQKLYGVSPQGFSAAFAVNSVGIILASQFAARQASRFGERRVLLGGLSMASAGGVLLLLAVAAHAPLYLVLPPLFFSVASVGMVGTTSTSLALQSKGESAGSASAMIGTCQMILGSLAAPLTGLGGTSTALLMGGVIALCDVGALAVFLGLARSRRADAPGCVHAR</sequence>
<keyword evidence="5 8" id="KW-0812">Transmembrane</keyword>
<dbReference type="GO" id="GO:0042910">
    <property type="term" value="F:xenobiotic transmembrane transporter activity"/>
    <property type="evidence" value="ECO:0007669"/>
    <property type="project" value="InterPro"/>
</dbReference>
<dbReference type="PROSITE" id="PS50850">
    <property type="entry name" value="MFS"/>
    <property type="match status" value="1"/>
</dbReference>
<keyword evidence="6 8" id="KW-1133">Transmembrane helix</keyword>
<dbReference type="InterPro" id="IPR020846">
    <property type="entry name" value="MFS_dom"/>
</dbReference>
<dbReference type="Gene3D" id="1.20.1720.10">
    <property type="entry name" value="Multidrug resistance protein D"/>
    <property type="match status" value="1"/>
</dbReference>
<evidence type="ECO:0000256" key="3">
    <source>
        <dbReference type="ARBA" id="ARBA00022448"/>
    </source>
</evidence>
<evidence type="ECO:0000256" key="7">
    <source>
        <dbReference type="ARBA" id="ARBA00023136"/>
    </source>
</evidence>
<feature type="domain" description="Major facilitator superfamily (MFS) profile" evidence="9">
    <location>
        <begin position="18"/>
        <end position="401"/>
    </location>
</feature>
<organism evidence="10 11">
    <name type="scientific">Alicyclobacillus macrosporangiidus</name>
    <dbReference type="NCBI Taxonomy" id="392015"/>
    <lineage>
        <taxon>Bacteria</taxon>
        <taxon>Bacillati</taxon>
        <taxon>Bacillota</taxon>
        <taxon>Bacilli</taxon>
        <taxon>Bacillales</taxon>
        <taxon>Alicyclobacillaceae</taxon>
        <taxon>Alicyclobacillus</taxon>
    </lineage>
</organism>
<dbReference type="Proteomes" id="UP000183508">
    <property type="component" value="Unassembled WGS sequence"/>
</dbReference>
<feature type="transmembrane region" description="Helical" evidence="8">
    <location>
        <begin position="112"/>
        <end position="130"/>
    </location>
</feature>
<proteinExistence type="inferred from homology"/>
<comment type="subcellular location">
    <subcellularLocation>
        <location evidence="1 8">Cell membrane</location>
        <topology evidence="1 8">Multi-pass membrane protein</topology>
    </subcellularLocation>
</comment>
<gene>
    <name evidence="10" type="ORF">SAMN05421543_12146</name>
</gene>
<feature type="transmembrane region" description="Helical" evidence="8">
    <location>
        <begin position="260"/>
        <end position="277"/>
    </location>
</feature>